<dbReference type="AlphaFoldDB" id="A0A6J6DXR5"/>
<evidence type="ECO:0000313" key="1">
    <source>
        <dbReference type="EMBL" id="CAB4568827.1"/>
    </source>
</evidence>
<dbReference type="EMBL" id="CAEZTS010000012">
    <property type="protein sequence ID" value="CAB4568827.1"/>
    <property type="molecule type" value="Genomic_DNA"/>
</dbReference>
<accession>A0A6J6DXR5</accession>
<reference evidence="1" key="1">
    <citation type="submission" date="2020-05" db="EMBL/GenBank/DDBJ databases">
        <authorList>
            <person name="Chiriac C."/>
            <person name="Salcher M."/>
            <person name="Ghai R."/>
            <person name="Kavagutti S V."/>
        </authorList>
    </citation>
    <scope>NUCLEOTIDE SEQUENCE</scope>
</reference>
<sequence length="61" mass="6660">MARLDIPDGNGLEAHRLWQLAPHMGAGIAAMSDAVYAKSSLGIREREVARMRIAQLNQCVV</sequence>
<gene>
    <name evidence="1" type="ORF">UFOPK1722_00241</name>
</gene>
<proteinExistence type="predicted"/>
<protein>
    <submittedName>
        <fullName evidence="1">Unannotated protein</fullName>
    </submittedName>
</protein>
<name>A0A6J6DXR5_9ZZZZ</name>
<dbReference type="SUPFAM" id="SSF69118">
    <property type="entry name" value="AhpD-like"/>
    <property type="match status" value="1"/>
</dbReference>
<dbReference type="InterPro" id="IPR029032">
    <property type="entry name" value="AhpD-like"/>
</dbReference>
<organism evidence="1">
    <name type="scientific">freshwater metagenome</name>
    <dbReference type="NCBI Taxonomy" id="449393"/>
    <lineage>
        <taxon>unclassified sequences</taxon>
        <taxon>metagenomes</taxon>
        <taxon>ecological metagenomes</taxon>
    </lineage>
</organism>
<dbReference type="Gene3D" id="1.20.1290.10">
    <property type="entry name" value="AhpD-like"/>
    <property type="match status" value="1"/>
</dbReference>